<organism evidence="3 4">
    <name type="scientific">Xylaria grammica</name>
    <dbReference type="NCBI Taxonomy" id="363999"/>
    <lineage>
        <taxon>Eukaryota</taxon>
        <taxon>Fungi</taxon>
        <taxon>Dikarya</taxon>
        <taxon>Ascomycota</taxon>
        <taxon>Pezizomycotina</taxon>
        <taxon>Sordariomycetes</taxon>
        <taxon>Xylariomycetidae</taxon>
        <taxon>Xylariales</taxon>
        <taxon>Xylariaceae</taxon>
        <taxon>Xylaria</taxon>
    </lineage>
</organism>
<evidence type="ECO:0000313" key="4">
    <source>
        <dbReference type="Proteomes" id="UP000286045"/>
    </source>
</evidence>
<dbReference type="GO" id="GO:0043531">
    <property type="term" value="F:ADP binding"/>
    <property type="evidence" value="ECO:0007669"/>
    <property type="project" value="InterPro"/>
</dbReference>
<dbReference type="InterPro" id="IPR027417">
    <property type="entry name" value="P-loop_NTPase"/>
</dbReference>
<dbReference type="AlphaFoldDB" id="A0A439D999"/>
<dbReference type="SUPFAM" id="SSF48452">
    <property type="entry name" value="TPR-like"/>
    <property type="match status" value="1"/>
</dbReference>
<dbReference type="Pfam" id="PF00931">
    <property type="entry name" value="NB-ARC"/>
    <property type="match status" value="1"/>
</dbReference>
<sequence length="1197" mass="135881">MLKTKRPHECLTDKMPIPDSEDCLYDLGCECENLFNELQGFPAKIRPELCAEFQQRFAIWAANLGVFARKNQCLDTRLRNWPDLQDLVRRLLDILRRSLQEYKVATRDRSEGDTATIGFEKSEPKLNDTQWAALRAIDDTLTRLNRFGVTIRKSSRGRIDTKVLKFATSLNLEPFEYLCANVVQSLYPDAHQSLKGYLASSMTKRYAEMLFLKSRQVKLKTRREPYLGMPPVPEVPEDESQGDVPVAWPAKIIDSSVITKVSKTTGTSLSDLSTLDEQKIRGRRQPPDAASTKDYKTSSIQVYQGNYPGPPLTNEDSNIRTCPWCAALLSKELSKNEWCKHVDKEFKPYTCLAEECEEAYPAYPTFDDWFKHMNAHHKRWHQRFYVTSNWLCTICKDNLDVYRSPQALYLHMQESHADFTDEQLQVVSRQSRMEYSRAWNDCLLCCFTVEERENKSRAIFPGGLRGKRKQENTKSTGKNPDMANRRALNIERESSDTSSDSDSAESRHRLPQQIEERLRVVARHVAAHLQTLMILTLRLAEAYNYKEDLVDDTKSDTVEIDQGNSASEGEDIGHLSDVTFKGDIARDIPEGDTGDEEAIDIDVVEDDILVPDADIDLSDVPRQYDNLTREQDTYLEALVQSGAFQAKPPQHRKFIVPKTRRRARQSSTVGHFMVPLKRNPNFVGRGNVLVKLLQMVSPSTSGYRYPSAVVIGCGGSGKTQIALEVAYHIGEKFPDCSIFWVPATTPTSFECAYREMSRLLGLETKGKSAEDVMMLVKTALSADPTRNWLLIIDGIDNIDIPGFEKLNNHLPTSWRGSIIFTTRNYGAVRRFSIMPSERLSIEKMENTAATHLLRTGLNERQTSDLQGTEQLLKFLCNLPIAVKQASAYMASNPDVTIPQYFELCKLSNPGPGLDPPGSRRDSGTLDCDNQQAGSQHFNVHENDRVIPIITPWLVSFNHISSLYPQAAQCLKFICLLCEKDVPLHILPGTSISEAAEAIKILESYAFIIKRNTLDSVDVHQLVQRMTRDWLREHGEWEEWTTQVVKRLEEQYPLPQDDNIGSWIRYLPHGEAVLEFSAADSTVAMRVARSYFILGKYCAAELLYRGALARKKEVPGLDHPDTLNMMGQLAEALARQSLSDEAERLYWQILEQQEKLLGRNHPETIRTKDELVEVLLMQGKYDTANDLEAILASGSYGT</sequence>
<dbReference type="PANTHER" id="PTHR46082:SF6">
    <property type="entry name" value="AAA+ ATPASE DOMAIN-CONTAINING PROTEIN-RELATED"/>
    <property type="match status" value="1"/>
</dbReference>
<dbReference type="STRING" id="363999.A0A439D999"/>
<dbReference type="InterPro" id="IPR002182">
    <property type="entry name" value="NB-ARC"/>
</dbReference>
<dbReference type="Proteomes" id="UP000286045">
    <property type="component" value="Unassembled WGS sequence"/>
</dbReference>
<evidence type="ECO:0000256" key="1">
    <source>
        <dbReference type="SAM" id="MobiDB-lite"/>
    </source>
</evidence>
<accession>A0A439D999</accession>
<dbReference type="Gene3D" id="3.40.50.300">
    <property type="entry name" value="P-loop containing nucleotide triphosphate hydrolases"/>
    <property type="match status" value="1"/>
</dbReference>
<evidence type="ECO:0000313" key="3">
    <source>
        <dbReference type="EMBL" id="RWA10981.1"/>
    </source>
</evidence>
<comment type="caution">
    <text evidence="3">The sequence shown here is derived from an EMBL/GenBank/DDBJ whole genome shotgun (WGS) entry which is preliminary data.</text>
</comment>
<keyword evidence="4" id="KW-1185">Reference proteome</keyword>
<feature type="region of interest" description="Disordered" evidence="1">
    <location>
        <begin position="460"/>
        <end position="511"/>
    </location>
</feature>
<dbReference type="EMBL" id="RYZI01000094">
    <property type="protein sequence ID" value="RWA10981.1"/>
    <property type="molecule type" value="Genomic_DNA"/>
</dbReference>
<feature type="region of interest" description="Disordered" evidence="1">
    <location>
        <begin position="274"/>
        <end position="296"/>
    </location>
</feature>
<gene>
    <name evidence="3" type="ORF">EKO27_g4127</name>
</gene>
<dbReference type="SUPFAM" id="SSF52540">
    <property type="entry name" value="P-loop containing nucleoside triphosphate hydrolases"/>
    <property type="match status" value="1"/>
</dbReference>
<feature type="domain" description="NB-ARC" evidence="2">
    <location>
        <begin position="710"/>
        <end position="855"/>
    </location>
</feature>
<name>A0A439D999_9PEZI</name>
<dbReference type="Pfam" id="PF13374">
    <property type="entry name" value="TPR_10"/>
    <property type="match status" value="1"/>
</dbReference>
<dbReference type="PANTHER" id="PTHR46082">
    <property type="entry name" value="ATP/GTP-BINDING PROTEIN-RELATED"/>
    <property type="match status" value="1"/>
</dbReference>
<dbReference type="InterPro" id="IPR011990">
    <property type="entry name" value="TPR-like_helical_dom_sf"/>
</dbReference>
<protein>
    <recommendedName>
        <fullName evidence="2">NB-ARC domain-containing protein</fullName>
    </recommendedName>
</protein>
<reference evidence="3 4" key="1">
    <citation type="submission" date="2018-12" db="EMBL/GenBank/DDBJ databases">
        <title>Draft genome sequence of Xylaria grammica IHI A82.</title>
        <authorList>
            <person name="Buettner E."/>
            <person name="Kellner H."/>
        </authorList>
    </citation>
    <scope>NUCLEOTIDE SEQUENCE [LARGE SCALE GENOMIC DNA]</scope>
    <source>
        <strain evidence="3 4">IHI A82</strain>
    </source>
</reference>
<evidence type="ECO:0000259" key="2">
    <source>
        <dbReference type="Pfam" id="PF00931"/>
    </source>
</evidence>
<dbReference type="Gene3D" id="1.25.40.10">
    <property type="entry name" value="Tetratricopeptide repeat domain"/>
    <property type="match status" value="1"/>
</dbReference>
<proteinExistence type="predicted"/>
<dbReference type="Pfam" id="PF13424">
    <property type="entry name" value="TPR_12"/>
    <property type="match status" value="1"/>
</dbReference>
<dbReference type="InterPro" id="IPR053137">
    <property type="entry name" value="NLR-like"/>
</dbReference>